<dbReference type="EMBL" id="GGEC01078279">
    <property type="protein sequence ID" value="MBX58763.1"/>
    <property type="molecule type" value="Transcribed_RNA"/>
</dbReference>
<reference evidence="1" key="1">
    <citation type="submission" date="2018-02" db="EMBL/GenBank/DDBJ databases">
        <title>Rhizophora mucronata_Transcriptome.</title>
        <authorList>
            <person name="Meera S.P."/>
            <person name="Sreeshan A."/>
            <person name="Augustine A."/>
        </authorList>
    </citation>
    <scope>NUCLEOTIDE SEQUENCE</scope>
    <source>
        <tissue evidence="1">Leaf</tissue>
    </source>
</reference>
<organism evidence="1">
    <name type="scientific">Rhizophora mucronata</name>
    <name type="common">Asiatic mangrove</name>
    <dbReference type="NCBI Taxonomy" id="61149"/>
    <lineage>
        <taxon>Eukaryota</taxon>
        <taxon>Viridiplantae</taxon>
        <taxon>Streptophyta</taxon>
        <taxon>Embryophyta</taxon>
        <taxon>Tracheophyta</taxon>
        <taxon>Spermatophyta</taxon>
        <taxon>Magnoliopsida</taxon>
        <taxon>eudicotyledons</taxon>
        <taxon>Gunneridae</taxon>
        <taxon>Pentapetalae</taxon>
        <taxon>rosids</taxon>
        <taxon>fabids</taxon>
        <taxon>Malpighiales</taxon>
        <taxon>Rhizophoraceae</taxon>
        <taxon>Rhizophora</taxon>
    </lineage>
</organism>
<protein>
    <submittedName>
        <fullName evidence="1">Uncharacterized protein</fullName>
    </submittedName>
</protein>
<dbReference type="AlphaFoldDB" id="A0A2P2PVU6"/>
<proteinExistence type="predicted"/>
<evidence type="ECO:0000313" key="1">
    <source>
        <dbReference type="EMBL" id="MBX58763.1"/>
    </source>
</evidence>
<accession>A0A2P2PVU6</accession>
<name>A0A2P2PVU6_RHIMU</name>
<sequence length="40" mass="4622">MNHHQLLYAAENKDYESPQHAQNCLHPLLIVPMPSMLHIS</sequence>